<proteinExistence type="predicted"/>
<name>A0A099TV71_9HELI</name>
<dbReference type="EMBL" id="UGJE01000002">
    <property type="protein sequence ID" value="STQ87176.1"/>
    <property type="molecule type" value="Genomic_DNA"/>
</dbReference>
<sequence>MDTDESISQETQLTNHLEDRSIARDLNFKLSGELVGLARNLSKVVFTPTSEMCVDSRLIHSGFVFSAAAHAALTALNKKNSLIIGADIKFLAPIELGHEVVFQAEALQDDTKKCEVKVEGFLLDIKIFYGIFFVAVFDKKIFKLKLDR</sequence>
<evidence type="ECO:0000313" key="1">
    <source>
        <dbReference type="EMBL" id="STQ87176.1"/>
    </source>
</evidence>
<dbReference type="Proteomes" id="UP000255139">
    <property type="component" value="Unassembled WGS sequence"/>
</dbReference>
<dbReference type="SUPFAM" id="SSF54637">
    <property type="entry name" value="Thioesterase/thiol ester dehydrase-isomerase"/>
    <property type="match status" value="1"/>
</dbReference>
<evidence type="ECO:0000313" key="2">
    <source>
        <dbReference type="Proteomes" id="UP000255139"/>
    </source>
</evidence>
<accession>A0A099TV71</accession>
<protein>
    <submittedName>
        <fullName evidence="1">Hot dog fold protein HP0420</fullName>
    </submittedName>
</protein>
<dbReference type="InterPro" id="IPR029069">
    <property type="entry name" value="HotDog_dom_sf"/>
</dbReference>
<dbReference type="AlphaFoldDB" id="A0A099TV71"/>
<keyword evidence="2" id="KW-1185">Reference proteome</keyword>
<reference evidence="1 2" key="1">
    <citation type="submission" date="2018-06" db="EMBL/GenBank/DDBJ databases">
        <authorList>
            <consortium name="Pathogen Informatics"/>
            <person name="Doyle S."/>
        </authorList>
    </citation>
    <scope>NUCLEOTIDE SEQUENCE [LARGE SCALE GENOMIC DNA]</scope>
    <source>
        <strain evidence="1 2">NCTC12714</strain>
    </source>
</reference>
<gene>
    <name evidence="1" type="ORF">NCTC12714_01998</name>
</gene>
<dbReference type="RefSeq" id="WP_034559148.1">
    <property type="nucleotide sequence ID" value="NZ_FZML01000017.1"/>
</dbReference>
<dbReference type="Gene3D" id="3.10.129.10">
    <property type="entry name" value="Hotdog Thioesterase"/>
    <property type="match status" value="1"/>
</dbReference>
<organism evidence="1 2">
    <name type="scientific">Helicobacter muridarum</name>
    <dbReference type="NCBI Taxonomy" id="216"/>
    <lineage>
        <taxon>Bacteria</taxon>
        <taxon>Pseudomonadati</taxon>
        <taxon>Campylobacterota</taxon>
        <taxon>Epsilonproteobacteria</taxon>
        <taxon>Campylobacterales</taxon>
        <taxon>Helicobacteraceae</taxon>
        <taxon>Helicobacter</taxon>
    </lineage>
</organism>